<evidence type="ECO:0000256" key="6">
    <source>
        <dbReference type="SAM" id="MobiDB-lite"/>
    </source>
</evidence>
<sequence>MCRPSGVPHSRGSAGAGSSGVGSWRFTASSGIATSYTVWLDSSYTVRRGERDVIHTESLSRTFVTGRQSVEAVRGIDLDVGEGELVAFLGPNGAGKSTTLRMLTSLLRPSSGRAVVVGVDVAADPAGVRRRIGYIGQKDGAGHSYRVGDELVMQGRFFGLGRTEAARRAAALLGSLDLAGMEDRKVSSLSGGQRRRLDIALGLINEPPLLFLDEPSTGMDPQNRANLWEHILRLREQRGTTIVLTTHYLEEADTMAERVVVIDHGRIIADDTAENLKAGQAGDRVRLTVPAADAERATARLAPSGEVARRDRDGEVELAVRVAHGEQTLPRLVLALHADGVEVRGAAVHRPTLDDVFLSLTGRSLREGAPAGTVAERSAA</sequence>
<dbReference type="Pfam" id="PF00005">
    <property type="entry name" value="ABC_tran"/>
    <property type="match status" value="1"/>
</dbReference>
<dbReference type="GO" id="GO:0005524">
    <property type="term" value="F:ATP binding"/>
    <property type="evidence" value="ECO:0007669"/>
    <property type="project" value="UniProtKB-KW"/>
</dbReference>
<dbReference type="AlphaFoldDB" id="A0A6A9URL5"/>
<dbReference type="InterPro" id="IPR050763">
    <property type="entry name" value="ABC_transporter_ATP-binding"/>
</dbReference>
<dbReference type="PROSITE" id="PS50893">
    <property type="entry name" value="ABC_TRANSPORTER_2"/>
    <property type="match status" value="1"/>
</dbReference>
<comment type="caution">
    <text evidence="8">The sequence shown here is derived from an EMBL/GenBank/DDBJ whole genome shotgun (WGS) entry which is preliminary data.</text>
</comment>
<dbReference type="InterPro" id="IPR025302">
    <property type="entry name" value="DrrA1/2-like_C"/>
</dbReference>
<dbReference type="PANTHER" id="PTHR42711">
    <property type="entry name" value="ABC TRANSPORTER ATP-BINDING PROTEIN"/>
    <property type="match status" value="1"/>
</dbReference>
<reference evidence="8 9" key="1">
    <citation type="submission" date="2019-12" db="EMBL/GenBank/DDBJ databases">
        <title>Auraticoccus cholistani sp. nov., an actinomycete isolated from soil of Cholistan desert.</title>
        <authorList>
            <person name="Cheema M.T."/>
        </authorList>
    </citation>
    <scope>NUCLEOTIDE SEQUENCE [LARGE SCALE GENOMIC DNA]</scope>
    <source>
        <strain evidence="8 9">F435</strain>
    </source>
</reference>
<evidence type="ECO:0000256" key="1">
    <source>
        <dbReference type="ARBA" id="ARBA00004202"/>
    </source>
</evidence>
<dbReference type="InterPro" id="IPR003593">
    <property type="entry name" value="AAA+_ATPase"/>
</dbReference>
<dbReference type="GO" id="GO:0046677">
    <property type="term" value="P:response to antibiotic"/>
    <property type="evidence" value="ECO:0007669"/>
    <property type="project" value="UniProtKB-KW"/>
</dbReference>
<name>A0A6A9URL5_9ACTN</name>
<dbReference type="InterPro" id="IPR017871">
    <property type="entry name" value="ABC_transporter-like_CS"/>
</dbReference>
<organism evidence="8 9">
    <name type="scientific">Auraticoccus cholistanensis</name>
    <dbReference type="NCBI Taxonomy" id="2656650"/>
    <lineage>
        <taxon>Bacteria</taxon>
        <taxon>Bacillati</taxon>
        <taxon>Actinomycetota</taxon>
        <taxon>Actinomycetes</taxon>
        <taxon>Propionibacteriales</taxon>
        <taxon>Propionibacteriaceae</taxon>
        <taxon>Auraticoccus</taxon>
    </lineage>
</organism>
<dbReference type="Gene3D" id="3.40.50.300">
    <property type="entry name" value="P-loop containing nucleotide triphosphate hydrolases"/>
    <property type="match status" value="1"/>
</dbReference>
<dbReference type="EMBL" id="WPCU01000004">
    <property type="protein sequence ID" value="MVA75321.1"/>
    <property type="molecule type" value="Genomic_DNA"/>
</dbReference>
<evidence type="ECO:0000256" key="5">
    <source>
        <dbReference type="ARBA" id="ARBA00023251"/>
    </source>
</evidence>
<dbReference type="GO" id="GO:0005886">
    <property type="term" value="C:plasma membrane"/>
    <property type="evidence" value="ECO:0007669"/>
    <property type="project" value="UniProtKB-SubCell"/>
</dbReference>
<evidence type="ECO:0000256" key="2">
    <source>
        <dbReference type="ARBA" id="ARBA00022448"/>
    </source>
</evidence>
<dbReference type="GO" id="GO:0016887">
    <property type="term" value="F:ATP hydrolysis activity"/>
    <property type="evidence" value="ECO:0007669"/>
    <property type="project" value="InterPro"/>
</dbReference>
<gene>
    <name evidence="8" type="ORF">GC722_04655</name>
</gene>
<dbReference type="Proteomes" id="UP000435304">
    <property type="component" value="Unassembled WGS sequence"/>
</dbReference>
<evidence type="ECO:0000256" key="4">
    <source>
        <dbReference type="ARBA" id="ARBA00022840"/>
    </source>
</evidence>
<dbReference type="SMART" id="SM00382">
    <property type="entry name" value="AAA"/>
    <property type="match status" value="1"/>
</dbReference>
<keyword evidence="9" id="KW-1185">Reference proteome</keyword>
<keyword evidence="5" id="KW-0046">Antibiotic resistance</keyword>
<evidence type="ECO:0000256" key="3">
    <source>
        <dbReference type="ARBA" id="ARBA00022741"/>
    </source>
</evidence>
<dbReference type="InterPro" id="IPR003439">
    <property type="entry name" value="ABC_transporter-like_ATP-bd"/>
</dbReference>
<dbReference type="InterPro" id="IPR027417">
    <property type="entry name" value="P-loop_NTPase"/>
</dbReference>
<proteinExistence type="predicted"/>
<comment type="subcellular location">
    <subcellularLocation>
        <location evidence="1">Cell membrane</location>
        <topology evidence="1">Peripheral membrane protein</topology>
    </subcellularLocation>
</comment>
<dbReference type="SUPFAM" id="SSF52540">
    <property type="entry name" value="P-loop containing nucleoside triphosphate hydrolases"/>
    <property type="match status" value="1"/>
</dbReference>
<accession>A0A6A9URL5</accession>
<keyword evidence="4 8" id="KW-0067">ATP-binding</keyword>
<protein>
    <submittedName>
        <fullName evidence="8">ATP-binding cassette domain-containing protein</fullName>
    </submittedName>
</protein>
<dbReference type="PANTHER" id="PTHR42711:SF19">
    <property type="entry name" value="DOXORUBICIN RESISTANCE ATP-BINDING PROTEIN DRRA"/>
    <property type="match status" value="1"/>
</dbReference>
<dbReference type="PROSITE" id="PS00211">
    <property type="entry name" value="ABC_TRANSPORTER_1"/>
    <property type="match status" value="1"/>
</dbReference>
<keyword evidence="2" id="KW-0813">Transport</keyword>
<keyword evidence="3" id="KW-0547">Nucleotide-binding</keyword>
<feature type="domain" description="ABC transporter" evidence="7">
    <location>
        <begin position="54"/>
        <end position="289"/>
    </location>
</feature>
<evidence type="ECO:0000259" key="7">
    <source>
        <dbReference type="PROSITE" id="PS50893"/>
    </source>
</evidence>
<evidence type="ECO:0000313" key="8">
    <source>
        <dbReference type="EMBL" id="MVA75321.1"/>
    </source>
</evidence>
<evidence type="ECO:0000313" key="9">
    <source>
        <dbReference type="Proteomes" id="UP000435304"/>
    </source>
</evidence>
<dbReference type="Pfam" id="PF13732">
    <property type="entry name" value="DrrA1-3_C"/>
    <property type="match status" value="1"/>
</dbReference>
<feature type="region of interest" description="Disordered" evidence="6">
    <location>
        <begin position="1"/>
        <end position="21"/>
    </location>
</feature>